<accession>A0A4Y2RPZ5</accession>
<dbReference type="AlphaFoldDB" id="A0A4Y2RPZ5"/>
<gene>
    <name evidence="1" type="ORF">AVEN_82487_1</name>
</gene>
<organism evidence="1 2">
    <name type="scientific">Araneus ventricosus</name>
    <name type="common">Orbweaver spider</name>
    <name type="synonym">Epeira ventricosa</name>
    <dbReference type="NCBI Taxonomy" id="182803"/>
    <lineage>
        <taxon>Eukaryota</taxon>
        <taxon>Metazoa</taxon>
        <taxon>Ecdysozoa</taxon>
        <taxon>Arthropoda</taxon>
        <taxon>Chelicerata</taxon>
        <taxon>Arachnida</taxon>
        <taxon>Araneae</taxon>
        <taxon>Araneomorphae</taxon>
        <taxon>Entelegynae</taxon>
        <taxon>Araneoidea</taxon>
        <taxon>Araneidae</taxon>
        <taxon>Araneus</taxon>
    </lineage>
</organism>
<proteinExistence type="predicted"/>
<dbReference type="EMBL" id="BGPR01017932">
    <property type="protein sequence ID" value="GBN77731.1"/>
    <property type="molecule type" value="Genomic_DNA"/>
</dbReference>
<evidence type="ECO:0000313" key="2">
    <source>
        <dbReference type="Proteomes" id="UP000499080"/>
    </source>
</evidence>
<dbReference type="Proteomes" id="UP000499080">
    <property type="component" value="Unassembled WGS sequence"/>
</dbReference>
<name>A0A4Y2RPZ5_ARAVE</name>
<evidence type="ECO:0000313" key="1">
    <source>
        <dbReference type="EMBL" id="GBN77731.1"/>
    </source>
</evidence>
<comment type="caution">
    <text evidence="1">The sequence shown here is derived from an EMBL/GenBank/DDBJ whole genome shotgun (WGS) entry which is preliminary data.</text>
</comment>
<keyword evidence="2" id="KW-1185">Reference proteome</keyword>
<sequence>MENDDDTDTSQSLSNFIREWNQCPSRGICAPRRRKCLYPFTQRAIQLIDNYYSATDSENTTFGQFYTGKGCQAMCHINAFMEIIVRSCSVKGKHHPSILHFPSPYFDENNSVQRMSKTAKGFRVRIYRIKIWRKFDTHFITLSPVQQIVPPLGKTLPPLPTSISPVNTGNFLKPFIHK</sequence>
<protein>
    <submittedName>
        <fullName evidence="1">Uncharacterized protein</fullName>
    </submittedName>
</protein>
<reference evidence="1 2" key="1">
    <citation type="journal article" date="2019" name="Sci. Rep.">
        <title>Orb-weaving spider Araneus ventricosus genome elucidates the spidroin gene catalogue.</title>
        <authorList>
            <person name="Kono N."/>
            <person name="Nakamura H."/>
            <person name="Ohtoshi R."/>
            <person name="Moran D.A.P."/>
            <person name="Shinohara A."/>
            <person name="Yoshida Y."/>
            <person name="Fujiwara M."/>
            <person name="Mori M."/>
            <person name="Tomita M."/>
            <person name="Arakawa K."/>
        </authorList>
    </citation>
    <scope>NUCLEOTIDE SEQUENCE [LARGE SCALE GENOMIC DNA]</scope>
</reference>